<dbReference type="InterPro" id="IPR036249">
    <property type="entry name" value="Thioredoxin-like_sf"/>
</dbReference>
<name>A0AAW1HI34_SAPOF</name>
<sequence>MSPTYIREIPIIRKPIIHTPTYYHSDNQQSHREHAPILHTSTYYDSDNQQSHRAHAPTINTPTYYDSDNQQSHRAHAPVLQMTGYYNSNNNQQIHRAHAPVLHTPTHYDSDNQQSYRTHAPILHTPTYYNSDNQQSHREHAPYASSSHHNTHTNCVVPFHSSACWRDYFQSSKYSYKLIVIYFTASWCTPCRYMAPIVNEFASHYTGVAFNKIDVDELFNVAQDFGVQTMPTFMLVKRGKEIDKVTGASREDLQRKIEKHID</sequence>
<accession>A0AAW1HI34</accession>
<evidence type="ECO:0000256" key="1">
    <source>
        <dbReference type="SAM" id="MobiDB-lite"/>
    </source>
</evidence>
<gene>
    <name evidence="3" type="ORF">RND81_11G028900</name>
</gene>
<dbReference type="InterPro" id="IPR017937">
    <property type="entry name" value="Thioredoxin_CS"/>
</dbReference>
<feature type="region of interest" description="Disordered" evidence="1">
    <location>
        <begin position="127"/>
        <end position="147"/>
    </location>
</feature>
<reference evidence="3" key="1">
    <citation type="submission" date="2024-03" db="EMBL/GenBank/DDBJ databases">
        <title>WGS assembly of Saponaria officinalis var. Norfolk2.</title>
        <authorList>
            <person name="Jenkins J."/>
            <person name="Shu S."/>
            <person name="Grimwood J."/>
            <person name="Barry K."/>
            <person name="Goodstein D."/>
            <person name="Schmutz J."/>
            <person name="Leebens-Mack J."/>
            <person name="Osbourn A."/>
        </authorList>
    </citation>
    <scope>NUCLEOTIDE SEQUENCE [LARGE SCALE GENOMIC DNA]</scope>
    <source>
        <strain evidence="3">JIC</strain>
    </source>
</reference>
<dbReference type="Pfam" id="PF00085">
    <property type="entry name" value="Thioredoxin"/>
    <property type="match status" value="1"/>
</dbReference>
<comment type="caution">
    <text evidence="3">The sequence shown here is derived from an EMBL/GenBank/DDBJ whole genome shotgun (WGS) entry which is preliminary data.</text>
</comment>
<dbReference type="PANTHER" id="PTHR10438:SF463">
    <property type="entry name" value="THIOREDOXIN"/>
    <property type="match status" value="1"/>
</dbReference>
<evidence type="ECO:0000313" key="4">
    <source>
        <dbReference type="Proteomes" id="UP001443914"/>
    </source>
</evidence>
<dbReference type="Proteomes" id="UP001443914">
    <property type="component" value="Unassembled WGS sequence"/>
</dbReference>
<dbReference type="InterPro" id="IPR050620">
    <property type="entry name" value="Thioredoxin_H-type-like"/>
</dbReference>
<dbReference type="PANTHER" id="PTHR10438">
    <property type="entry name" value="THIOREDOXIN"/>
    <property type="match status" value="1"/>
</dbReference>
<dbReference type="Gene3D" id="3.40.30.10">
    <property type="entry name" value="Glutaredoxin"/>
    <property type="match status" value="1"/>
</dbReference>
<organism evidence="3 4">
    <name type="scientific">Saponaria officinalis</name>
    <name type="common">Common soapwort</name>
    <name type="synonym">Lychnis saponaria</name>
    <dbReference type="NCBI Taxonomy" id="3572"/>
    <lineage>
        <taxon>Eukaryota</taxon>
        <taxon>Viridiplantae</taxon>
        <taxon>Streptophyta</taxon>
        <taxon>Embryophyta</taxon>
        <taxon>Tracheophyta</taxon>
        <taxon>Spermatophyta</taxon>
        <taxon>Magnoliopsida</taxon>
        <taxon>eudicotyledons</taxon>
        <taxon>Gunneridae</taxon>
        <taxon>Pentapetalae</taxon>
        <taxon>Caryophyllales</taxon>
        <taxon>Caryophyllaceae</taxon>
        <taxon>Caryophylleae</taxon>
        <taxon>Saponaria</taxon>
    </lineage>
</organism>
<feature type="domain" description="Thioredoxin" evidence="2">
    <location>
        <begin position="135"/>
        <end position="262"/>
    </location>
</feature>
<dbReference type="InterPro" id="IPR013766">
    <property type="entry name" value="Thioredoxin_domain"/>
</dbReference>
<evidence type="ECO:0000259" key="2">
    <source>
        <dbReference type="PROSITE" id="PS51352"/>
    </source>
</evidence>
<dbReference type="CDD" id="cd02947">
    <property type="entry name" value="TRX_family"/>
    <property type="match status" value="1"/>
</dbReference>
<proteinExistence type="predicted"/>
<dbReference type="SUPFAM" id="SSF52833">
    <property type="entry name" value="Thioredoxin-like"/>
    <property type="match status" value="1"/>
</dbReference>
<dbReference type="AlphaFoldDB" id="A0AAW1HI34"/>
<evidence type="ECO:0000313" key="3">
    <source>
        <dbReference type="EMBL" id="KAK9675760.1"/>
    </source>
</evidence>
<dbReference type="EMBL" id="JBDFQZ010000011">
    <property type="protein sequence ID" value="KAK9675760.1"/>
    <property type="molecule type" value="Genomic_DNA"/>
</dbReference>
<dbReference type="PROSITE" id="PS00194">
    <property type="entry name" value="THIOREDOXIN_1"/>
    <property type="match status" value="1"/>
</dbReference>
<dbReference type="PROSITE" id="PS51352">
    <property type="entry name" value="THIOREDOXIN_2"/>
    <property type="match status" value="1"/>
</dbReference>
<protein>
    <recommendedName>
        <fullName evidence="2">Thioredoxin domain-containing protein</fullName>
    </recommendedName>
</protein>
<keyword evidence="4" id="KW-1185">Reference proteome</keyword>